<evidence type="ECO:0000313" key="4">
    <source>
        <dbReference type="Proteomes" id="UP000826234"/>
    </source>
</evidence>
<evidence type="ECO:0000256" key="1">
    <source>
        <dbReference type="SAM" id="MobiDB-lite"/>
    </source>
</evidence>
<organism evidence="3 4">
    <name type="scientific">Phrynosoma platyrhinos</name>
    <name type="common">Desert horned lizard</name>
    <dbReference type="NCBI Taxonomy" id="52577"/>
    <lineage>
        <taxon>Eukaryota</taxon>
        <taxon>Metazoa</taxon>
        <taxon>Chordata</taxon>
        <taxon>Craniata</taxon>
        <taxon>Vertebrata</taxon>
        <taxon>Euteleostomi</taxon>
        <taxon>Lepidosauria</taxon>
        <taxon>Squamata</taxon>
        <taxon>Bifurcata</taxon>
        <taxon>Unidentata</taxon>
        <taxon>Episquamata</taxon>
        <taxon>Toxicofera</taxon>
        <taxon>Iguania</taxon>
        <taxon>Phrynosomatidae</taxon>
        <taxon>Phrynosomatinae</taxon>
        <taxon>Phrynosoma</taxon>
    </lineage>
</organism>
<protein>
    <recommendedName>
        <fullName evidence="2">ZNFX1 domain-containing protein</fullName>
    </recommendedName>
</protein>
<gene>
    <name evidence="3" type="ORF">JD844_015391</name>
</gene>
<dbReference type="PANTHER" id="PTHR10887">
    <property type="entry name" value="DNA2/NAM7 HELICASE FAMILY"/>
    <property type="match status" value="1"/>
</dbReference>
<name>A0ABQ7SJ53_PHRPL</name>
<accession>A0ABQ7SJ53</accession>
<dbReference type="Proteomes" id="UP000826234">
    <property type="component" value="Unassembled WGS sequence"/>
</dbReference>
<dbReference type="InterPro" id="IPR057373">
    <property type="entry name" value="ZNFX1"/>
</dbReference>
<dbReference type="PANTHER" id="PTHR10887:SF341">
    <property type="entry name" value="NFX1-TYPE ZINC FINGER-CONTAINING PROTEIN 1"/>
    <property type="match status" value="1"/>
</dbReference>
<feature type="domain" description="ZNFX1" evidence="2">
    <location>
        <begin position="299"/>
        <end position="394"/>
    </location>
</feature>
<evidence type="ECO:0000259" key="2">
    <source>
        <dbReference type="Pfam" id="PF25396"/>
    </source>
</evidence>
<keyword evidence="4" id="KW-1185">Reference proteome</keyword>
<dbReference type="InterPro" id="IPR045055">
    <property type="entry name" value="DNA2/NAM7-like"/>
</dbReference>
<sequence length="568" mass="62792">MSGAWKRSWSGSPLPPPSPRKAPRLSPEPRPPRSPESPEDIITFLGEVCDHSPKQLLSFFQTHNYHLARILGSPGLSPGKVYTLLRAVRRVLEGPMEAKEVQPVLELVLRPDFVLQNLLSFTANLETFRCQDGQISQEVMGDTVAALHHLLEAAPGQVTTLLCYPLDLLCATVRRLQSRGFHFTWITQKQLRDTRRLLDGAFLQPGESIGNAGGSLESPASREDFHLIPVFPTPEDIFLEPTGRLKANLVSGRYKNGEAYLDTHFRLLREDLVKPLRDGISSQFTLRSLFSDSQKPAGELRLYKNVQLVSVGTSPAGVTFLAKFLSKRNPASKCLLTGSLVCLISNDCDHVIFGTVAGSHKKEDLRGAVWLDIWQRHTKLLQLLGRTTFTMVESPAFFEAYRHVLEGLQEMDATAVPFRKHLVKCERDIASPSYLEEEGAGLATFDLRALHPPKDKCAIAMAAAVPGFASPGEGSEDVSKVEVPLIDLAAVSPFCPQLWTAEVFPHLDESQISAIRMALSNEFVLIQGPPGTGEVMPAREGLLKKTKSLLTSRDRKANRKGLMHLVNH</sequence>
<dbReference type="SUPFAM" id="SSF52540">
    <property type="entry name" value="P-loop containing nucleoside triphosphate hydrolases"/>
    <property type="match status" value="1"/>
</dbReference>
<feature type="region of interest" description="Disordered" evidence="1">
    <location>
        <begin position="1"/>
        <end position="39"/>
    </location>
</feature>
<dbReference type="Pfam" id="PF25396">
    <property type="entry name" value="ZNFX1"/>
    <property type="match status" value="1"/>
</dbReference>
<comment type="caution">
    <text evidence="3">The sequence shown here is derived from an EMBL/GenBank/DDBJ whole genome shotgun (WGS) entry which is preliminary data.</text>
</comment>
<reference evidence="3 4" key="1">
    <citation type="journal article" date="2022" name="Gigascience">
        <title>A chromosome-level genome assembly and annotation of the desert horned lizard, Phrynosoma platyrhinos, provides insight into chromosomal rearrangements among reptiles.</title>
        <authorList>
            <person name="Koochekian N."/>
            <person name="Ascanio A."/>
            <person name="Farleigh K."/>
            <person name="Card D.C."/>
            <person name="Schield D.R."/>
            <person name="Castoe T.A."/>
            <person name="Jezkova T."/>
        </authorList>
    </citation>
    <scope>NUCLEOTIDE SEQUENCE [LARGE SCALE GENOMIC DNA]</scope>
    <source>
        <strain evidence="3">NK-2021</strain>
    </source>
</reference>
<dbReference type="Gene3D" id="3.40.50.300">
    <property type="entry name" value="P-loop containing nucleotide triphosphate hydrolases"/>
    <property type="match status" value="1"/>
</dbReference>
<feature type="compositionally biased region" description="Pro residues" evidence="1">
    <location>
        <begin position="13"/>
        <end position="35"/>
    </location>
</feature>
<evidence type="ECO:0000313" key="3">
    <source>
        <dbReference type="EMBL" id="KAH0617339.1"/>
    </source>
</evidence>
<dbReference type="InterPro" id="IPR027417">
    <property type="entry name" value="P-loop_NTPase"/>
</dbReference>
<dbReference type="EMBL" id="JAIPUX010005289">
    <property type="protein sequence ID" value="KAH0617339.1"/>
    <property type="molecule type" value="Genomic_DNA"/>
</dbReference>
<proteinExistence type="predicted"/>